<dbReference type="Proteomes" id="UP000001542">
    <property type="component" value="Unassembled WGS sequence"/>
</dbReference>
<dbReference type="PANTHER" id="PTHR44525">
    <property type="entry name" value="WD REPEAT-CONTAINING PROTEIN 27"/>
    <property type="match status" value="1"/>
</dbReference>
<name>A2DHS7_TRIV3</name>
<dbReference type="InterPro" id="IPR020472">
    <property type="entry name" value="WD40_PAC1"/>
</dbReference>
<dbReference type="PANTHER" id="PTHR44525:SF1">
    <property type="entry name" value="WD REPEAT-CONTAINING PROTEIN 27"/>
    <property type="match status" value="1"/>
</dbReference>
<dbReference type="STRING" id="5722.A2DHS7"/>
<keyword evidence="6" id="KW-1185">Reference proteome</keyword>
<dbReference type="VEuPathDB" id="TrichDB:TVAGG3_0303450"/>
<evidence type="ECO:0000256" key="1">
    <source>
        <dbReference type="ARBA" id="ARBA00022574"/>
    </source>
</evidence>
<dbReference type="VEuPathDB" id="TrichDB:TVAG_366330"/>
<dbReference type="InterPro" id="IPR036322">
    <property type="entry name" value="WD40_repeat_dom_sf"/>
</dbReference>
<dbReference type="EMBL" id="DS113201">
    <property type="protein sequence ID" value="EAY20125.1"/>
    <property type="molecule type" value="Genomic_DNA"/>
</dbReference>
<dbReference type="PROSITE" id="PS50082">
    <property type="entry name" value="WD_REPEATS_2"/>
    <property type="match status" value="2"/>
</dbReference>
<protein>
    <recommendedName>
        <fullName evidence="7">WD repeat protein</fullName>
    </recommendedName>
</protein>
<evidence type="ECO:0000256" key="3">
    <source>
        <dbReference type="PROSITE-ProRule" id="PRU00221"/>
    </source>
</evidence>
<dbReference type="RefSeq" id="XP_001581111.1">
    <property type="nucleotide sequence ID" value="XM_001581061.1"/>
</dbReference>
<feature type="region of interest" description="Disordered" evidence="4">
    <location>
        <begin position="342"/>
        <end position="433"/>
    </location>
</feature>
<accession>A2DHS7</accession>
<sequence>MKRVIKVKSTNFAVADEEGSIITSYRNNVQILDVESSVKQNYDLNTQISFVGEGPLPTIGFNGSIIIVQPNGKLIQYFFPVGLESISPSAVSFNAFNTHMAVAAGNVALVYDLSKPLEKALIAALEGHEANIVKCAFMTYDSYEHLLITCSEDNRFYVWDLNRRCHCYESPFESSNLIKGIVTFKTNQYFALAFEDGFVRLYDASPILNSKPSVKFIKTINMTRVELTDVEEEEEETIVISKNKPSKSIIPKDEPITAGLSPSIINTGFCSNGSREFMLVATANSVISFNINTLEKSVVHTFDDAVDTVSFCDMIVASRSALTKDITVKRLSLGILPELGTDLFPTEDPPEESPLNAEIQPKTKQSTPIATLHKKIKSSGYAAKPQAPPNRLAKKPAAKKPVKKDEAPKEPKICKAPTSVKSTSQPHDTPILTAAVSPDGKRLITSDQSGTVVFVKMKGTSFPAYLGHHQQVTGLSWSTDKNFASCSIDKTIKLWDIDRPDSLLTIDTIKTDGKGAKFPEELTGCSFLWQDKFIVSSCGQNLHLFGYKLPNISSKDIQNMHQTGTYKCISTVNTGSSKIVSLAASNVPKSPVVCYATTAKTVAAVDFYTCQKTVEIDTQHERPIHTVVANYGGMFTPRLPDTPSFVLSAAFDETCRLWDLRSARCERTIICGSRTTKIGVSISPDSRFIAIGTERLGVEIWDIGMGTCVQKIKDDFRGTAVTYLQWNPANGRLISATENGFVKILQ</sequence>
<dbReference type="OMA" id="FAQFYYI"/>
<dbReference type="SUPFAM" id="SSF50978">
    <property type="entry name" value="WD40 repeat-like"/>
    <property type="match status" value="2"/>
</dbReference>
<dbReference type="InterPro" id="IPR015943">
    <property type="entry name" value="WD40/YVTN_repeat-like_dom_sf"/>
</dbReference>
<dbReference type="PROSITE" id="PS50294">
    <property type="entry name" value="WD_REPEATS_REGION"/>
    <property type="match status" value="1"/>
</dbReference>
<feature type="repeat" description="WD" evidence="3">
    <location>
        <begin position="125"/>
        <end position="162"/>
    </location>
</feature>
<gene>
    <name evidence="5" type="ORF">TVAG_366330</name>
</gene>
<evidence type="ECO:0000256" key="4">
    <source>
        <dbReference type="SAM" id="MobiDB-lite"/>
    </source>
</evidence>
<dbReference type="PRINTS" id="PR00320">
    <property type="entry name" value="GPROTEINBRPT"/>
</dbReference>
<feature type="compositionally biased region" description="Basic residues" evidence="4">
    <location>
        <begin position="392"/>
        <end position="402"/>
    </location>
</feature>
<keyword evidence="2" id="KW-0677">Repeat</keyword>
<dbReference type="KEGG" id="tva:5465659"/>
<feature type="repeat" description="WD" evidence="3">
    <location>
        <begin position="465"/>
        <end position="505"/>
    </location>
</feature>
<dbReference type="Pfam" id="PF00400">
    <property type="entry name" value="WD40"/>
    <property type="match status" value="3"/>
</dbReference>
<keyword evidence="1 3" id="KW-0853">WD repeat</keyword>
<dbReference type="InParanoid" id="A2DHS7"/>
<dbReference type="InterPro" id="IPR042411">
    <property type="entry name" value="WDR27"/>
</dbReference>
<evidence type="ECO:0000313" key="6">
    <source>
        <dbReference type="Proteomes" id="UP000001542"/>
    </source>
</evidence>
<dbReference type="Gene3D" id="2.130.10.10">
    <property type="entry name" value="YVTN repeat-like/Quinoprotein amine dehydrogenase"/>
    <property type="match status" value="3"/>
</dbReference>
<reference evidence="5" key="2">
    <citation type="journal article" date="2007" name="Science">
        <title>Draft genome sequence of the sexually transmitted pathogen Trichomonas vaginalis.</title>
        <authorList>
            <person name="Carlton J.M."/>
            <person name="Hirt R.P."/>
            <person name="Silva J.C."/>
            <person name="Delcher A.L."/>
            <person name="Schatz M."/>
            <person name="Zhao Q."/>
            <person name="Wortman J.R."/>
            <person name="Bidwell S.L."/>
            <person name="Alsmark U.C.M."/>
            <person name="Besteiro S."/>
            <person name="Sicheritz-Ponten T."/>
            <person name="Noel C.J."/>
            <person name="Dacks J.B."/>
            <person name="Foster P.G."/>
            <person name="Simillion C."/>
            <person name="Van de Peer Y."/>
            <person name="Miranda-Saavedra D."/>
            <person name="Barton G.J."/>
            <person name="Westrop G.D."/>
            <person name="Mueller S."/>
            <person name="Dessi D."/>
            <person name="Fiori P.L."/>
            <person name="Ren Q."/>
            <person name="Paulsen I."/>
            <person name="Zhang H."/>
            <person name="Bastida-Corcuera F.D."/>
            <person name="Simoes-Barbosa A."/>
            <person name="Brown M.T."/>
            <person name="Hayes R.D."/>
            <person name="Mukherjee M."/>
            <person name="Okumura C.Y."/>
            <person name="Schneider R."/>
            <person name="Smith A.J."/>
            <person name="Vanacova S."/>
            <person name="Villalvazo M."/>
            <person name="Haas B.J."/>
            <person name="Pertea M."/>
            <person name="Feldblyum T.V."/>
            <person name="Utterback T.R."/>
            <person name="Shu C.L."/>
            <person name="Osoegawa K."/>
            <person name="de Jong P.J."/>
            <person name="Hrdy I."/>
            <person name="Horvathova L."/>
            <person name="Zubacova Z."/>
            <person name="Dolezal P."/>
            <person name="Malik S.B."/>
            <person name="Logsdon J.M. Jr."/>
            <person name="Henze K."/>
            <person name="Gupta A."/>
            <person name="Wang C.C."/>
            <person name="Dunne R.L."/>
            <person name="Upcroft J.A."/>
            <person name="Upcroft P."/>
            <person name="White O."/>
            <person name="Salzberg S.L."/>
            <person name="Tang P."/>
            <person name="Chiu C.-H."/>
            <person name="Lee Y.-S."/>
            <person name="Embley T.M."/>
            <person name="Coombs G.H."/>
            <person name="Mottram J.C."/>
            <person name="Tachezy J."/>
            <person name="Fraser-Liggett C.M."/>
            <person name="Johnson P.J."/>
        </authorList>
    </citation>
    <scope>NUCLEOTIDE SEQUENCE [LARGE SCALE GENOMIC DNA]</scope>
    <source>
        <strain evidence="5">G3</strain>
    </source>
</reference>
<proteinExistence type="predicted"/>
<evidence type="ECO:0000313" key="5">
    <source>
        <dbReference type="EMBL" id="EAY20125.1"/>
    </source>
</evidence>
<organism evidence="5 6">
    <name type="scientific">Trichomonas vaginalis (strain ATCC PRA-98 / G3)</name>
    <dbReference type="NCBI Taxonomy" id="412133"/>
    <lineage>
        <taxon>Eukaryota</taxon>
        <taxon>Metamonada</taxon>
        <taxon>Parabasalia</taxon>
        <taxon>Trichomonadida</taxon>
        <taxon>Trichomonadidae</taxon>
        <taxon>Trichomonas</taxon>
    </lineage>
</organism>
<evidence type="ECO:0000256" key="2">
    <source>
        <dbReference type="ARBA" id="ARBA00022737"/>
    </source>
</evidence>
<dbReference type="InterPro" id="IPR001680">
    <property type="entry name" value="WD40_rpt"/>
</dbReference>
<dbReference type="SMART" id="SM00320">
    <property type="entry name" value="WD40"/>
    <property type="match status" value="7"/>
</dbReference>
<dbReference type="OrthoDB" id="20669at2759"/>
<dbReference type="eggNOG" id="KOG0271">
    <property type="taxonomic scope" value="Eukaryota"/>
</dbReference>
<reference evidence="5" key="1">
    <citation type="submission" date="2006-10" db="EMBL/GenBank/DDBJ databases">
        <authorList>
            <person name="Amadeo P."/>
            <person name="Zhao Q."/>
            <person name="Wortman J."/>
            <person name="Fraser-Liggett C."/>
            <person name="Carlton J."/>
        </authorList>
    </citation>
    <scope>NUCLEOTIDE SEQUENCE</scope>
    <source>
        <strain evidence="5">G3</strain>
    </source>
</reference>
<dbReference type="AlphaFoldDB" id="A2DHS7"/>
<feature type="compositionally biased region" description="Basic and acidic residues" evidence="4">
    <location>
        <begin position="403"/>
        <end position="413"/>
    </location>
</feature>
<evidence type="ECO:0008006" key="7">
    <source>
        <dbReference type="Google" id="ProtNLM"/>
    </source>
</evidence>